<dbReference type="AlphaFoldDB" id="A0A1B6F2M2"/>
<feature type="non-terminal residue" evidence="1">
    <location>
        <position position="1"/>
    </location>
</feature>
<gene>
    <name evidence="1" type="ORF">g.44383</name>
</gene>
<evidence type="ECO:0000313" key="1">
    <source>
        <dbReference type="EMBL" id="JAS44435.1"/>
    </source>
</evidence>
<accession>A0A1B6F2M2</accession>
<reference evidence="1" key="1">
    <citation type="submission" date="2015-11" db="EMBL/GenBank/DDBJ databases">
        <title>De novo transcriptome assembly of four potential Pierce s Disease insect vectors from Arizona vineyards.</title>
        <authorList>
            <person name="Tassone E.E."/>
        </authorList>
    </citation>
    <scope>NUCLEOTIDE SEQUENCE</scope>
</reference>
<proteinExistence type="predicted"/>
<feature type="non-terminal residue" evidence="1">
    <location>
        <position position="100"/>
    </location>
</feature>
<protein>
    <submittedName>
        <fullName evidence="1">Uncharacterized protein</fullName>
    </submittedName>
</protein>
<dbReference type="EMBL" id="GECZ01025334">
    <property type="protein sequence ID" value="JAS44435.1"/>
    <property type="molecule type" value="Transcribed_RNA"/>
</dbReference>
<sequence length="100" mass="11786">PSYCRKIGETELLQSHNSFRQNVQLRSIPSNMYEDLKMDCEEQCGISERNQIHLRNKKKLTKSVGISKIKHILKKRNNIANIDKGKIKKKSRNMYKPRET</sequence>
<name>A0A1B6F2M2_9HEMI</name>
<organism evidence="1">
    <name type="scientific">Cuerna arida</name>
    <dbReference type="NCBI Taxonomy" id="1464854"/>
    <lineage>
        <taxon>Eukaryota</taxon>
        <taxon>Metazoa</taxon>
        <taxon>Ecdysozoa</taxon>
        <taxon>Arthropoda</taxon>
        <taxon>Hexapoda</taxon>
        <taxon>Insecta</taxon>
        <taxon>Pterygota</taxon>
        <taxon>Neoptera</taxon>
        <taxon>Paraneoptera</taxon>
        <taxon>Hemiptera</taxon>
        <taxon>Auchenorrhyncha</taxon>
        <taxon>Membracoidea</taxon>
        <taxon>Cicadellidae</taxon>
        <taxon>Cicadellinae</taxon>
        <taxon>Proconiini</taxon>
        <taxon>Cuerna</taxon>
    </lineage>
</organism>